<accession>A0A135WH01</accession>
<reference evidence="1 3" key="3">
    <citation type="journal article" date="2016" name="Genome Announc.">
        <title>Draft Genome Sequence of a Biocontrol Rhizobacterium, Chryseobacterium kwangjuense Strain KJ1R5, Isolated from Pepper (Capsicum annuum).</title>
        <authorList>
            <person name="Jeong J.J."/>
            <person name="Park H."/>
            <person name="Park B.H."/>
            <person name="Mannaa M."/>
            <person name="Sang M.K."/>
            <person name="Choi I.G."/>
            <person name="Kim K.D."/>
        </authorList>
    </citation>
    <scope>NUCLEOTIDE SEQUENCE [LARGE SCALE GENOMIC DNA]</scope>
    <source>
        <strain evidence="1 3">KJ1R5</strain>
    </source>
</reference>
<evidence type="ECO:0000313" key="1">
    <source>
        <dbReference type="EMBL" id="KXH84188.1"/>
    </source>
</evidence>
<organism evidence="1 3">
    <name type="scientific">Chryseobacterium kwangjuense</name>
    <dbReference type="NCBI Taxonomy" id="267125"/>
    <lineage>
        <taxon>Bacteria</taxon>
        <taxon>Pseudomonadati</taxon>
        <taxon>Bacteroidota</taxon>
        <taxon>Flavobacteriia</taxon>
        <taxon>Flavobacteriales</taxon>
        <taxon>Weeksellaceae</taxon>
        <taxon>Chryseobacterium group</taxon>
        <taxon>Chryseobacterium</taxon>
    </lineage>
</organism>
<dbReference type="RefSeq" id="WP_062646682.1">
    <property type="nucleotide sequence ID" value="NZ_JBJXVJ010000004.1"/>
</dbReference>
<evidence type="ECO:0000313" key="4">
    <source>
        <dbReference type="Proteomes" id="UP001634154"/>
    </source>
</evidence>
<dbReference type="AlphaFoldDB" id="A0A135WH01"/>
<sequence>MITIRKKNNIFLTLIFLIFFFQCTTSKGQKNNPSKQCVLFVTDKAIKLNVNDSILKEQVEDYYKNIDNKYDIIFYRIRPGDKNITLRRIYKNIENKWIYIEIFNNNIISKKELKIDDSILDDLFTDFSEKGMLKKCGSCYDCYDYMSLIKKDNKYFSLNFNSLSNELNNSDLIKLKPYMEILNFFNQYSLSFIK</sequence>
<gene>
    <name evidence="2" type="ORF">ACKW6Q_19210</name>
    <name evidence="1" type="ORF">AU378_00015</name>
</gene>
<name>A0A135WH01_9FLAO</name>
<dbReference type="EMBL" id="JBJXVJ010000004">
    <property type="protein sequence ID" value="MFN1219098.1"/>
    <property type="molecule type" value="Genomic_DNA"/>
</dbReference>
<evidence type="ECO:0000313" key="3">
    <source>
        <dbReference type="Proteomes" id="UP000070513"/>
    </source>
</evidence>
<dbReference type="Proteomes" id="UP000070513">
    <property type="component" value="Unassembled WGS sequence"/>
</dbReference>
<reference evidence="2 4" key="4">
    <citation type="submission" date="2024-12" db="EMBL/GenBank/DDBJ databases">
        <title>Draft genome sequence of Chryseobacterium kwangjuense AG447.</title>
        <authorList>
            <person name="Cheptsov V.S."/>
            <person name="Belov A."/>
            <person name="Zavarzina A.G."/>
        </authorList>
    </citation>
    <scope>NUCLEOTIDE SEQUENCE [LARGE SCALE GENOMIC DNA]</scope>
    <source>
        <strain evidence="2 4">AG447</strain>
    </source>
</reference>
<proteinExistence type="predicted"/>
<dbReference type="Proteomes" id="UP001634154">
    <property type="component" value="Unassembled WGS sequence"/>
</dbReference>
<comment type="caution">
    <text evidence="1">The sequence shown here is derived from an EMBL/GenBank/DDBJ whole genome shotgun (WGS) entry which is preliminary data.</text>
</comment>
<reference evidence="3" key="1">
    <citation type="submission" date="2015-12" db="EMBL/GenBank/DDBJ databases">
        <title>Genome sequence of a biocontrol rhizobacterium Chryseobacterium kwangjuense strain KJ1R5 isolated from pepper (Capsicum annuum L.).</title>
        <authorList>
            <person name="Jeong J.-J."/>
            <person name="Park H."/>
            <person name="Mannaa M."/>
            <person name="Sang M.K."/>
            <person name="Choi I.-G."/>
            <person name="Kim K.D."/>
        </authorList>
    </citation>
    <scope>NUCLEOTIDE SEQUENCE [LARGE SCALE GENOMIC DNA]</scope>
    <source>
        <strain evidence="3">KJ1R5</strain>
    </source>
</reference>
<protein>
    <submittedName>
        <fullName evidence="1">Uncharacterized protein</fullName>
    </submittedName>
</protein>
<dbReference type="OrthoDB" id="1247679at2"/>
<keyword evidence="4" id="KW-1185">Reference proteome</keyword>
<dbReference type="EMBL" id="LPUR01000001">
    <property type="protein sequence ID" value="KXH84188.1"/>
    <property type="molecule type" value="Genomic_DNA"/>
</dbReference>
<reference evidence="1" key="2">
    <citation type="submission" date="2015-12" db="EMBL/GenBank/DDBJ databases">
        <authorList>
            <person name="Shamseldin A."/>
            <person name="Moawad H."/>
            <person name="Abd El-Rahim W.M."/>
            <person name="Sadowsky M.J."/>
        </authorList>
    </citation>
    <scope>NUCLEOTIDE SEQUENCE</scope>
    <source>
        <strain evidence="1">KJ1R5</strain>
    </source>
</reference>
<evidence type="ECO:0000313" key="2">
    <source>
        <dbReference type="EMBL" id="MFN1219098.1"/>
    </source>
</evidence>